<gene>
    <name evidence="2" type="ORF">COMA2_40196</name>
</gene>
<sequence>MWCWRRNREASGGQGSVLAQRAHKMNRMLIAMGGARCMRAGEPYPPLLPWKGESSGKTGLPHFLGLCVAISMLAGCAFFSPTHEQPLKRVTAEELTELLRHREAAIQSMKGLFSAKVRGGLIPIASRIEGTVYYRRPNALRLRGFTSLGNELFDFIQADDQYKLRLPFEGKIYSGYQSDMKEAGKLARFSQLSVWAVGGVLGTNSVAGDETATVVEERNRYRLDVYAPATGGTGPSRSPIRRLWFDRRLFVVQEEWLGSSGEVEATIQYDDFRPLEEAGSIPTQAVVDPDVRLFRPFKISLEDGRGQGTVHIIFHEMHHNQTIRVEDMGQIS</sequence>
<accession>A0A0S4LKJ6</accession>
<proteinExistence type="predicted"/>
<dbReference type="Proteomes" id="UP000198736">
    <property type="component" value="Unassembled WGS sequence"/>
</dbReference>
<keyword evidence="1" id="KW-0812">Transmembrane</keyword>
<evidence type="ECO:0008006" key="4">
    <source>
        <dbReference type="Google" id="ProtNLM"/>
    </source>
</evidence>
<feature type="transmembrane region" description="Helical" evidence="1">
    <location>
        <begin position="60"/>
        <end position="79"/>
    </location>
</feature>
<evidence type="ECO:0000313" key="2">
    <source>
        <dbReference type="EMBL" id="CUS38119.1"/>
    </source>
</evidence>
<organism evidence="2 3">
    <name type="scientific">Candidatus Nitrospira nitrificans</name>
    <dbReference type="NCBI Taxonomy" id="1742973"/>
    <lineage>
        <taxon>Bacteria</taxon>
        <taxon>Pseudomonadati</taxon>
        <taxon>Nitrospirota</taxon>
        <taxon>Nitrospiria</taxon>
        <taxon>Nitrospirales</taxon>
        <taxon>Nitrospiraceae</taxon>
        <taxon>Nitrospira</taxon>
    </lineage>
</organism>
<reference evidence="3" key="1">
    <citation type="submission" date="2015-10" db="EMBL/GenBank/DDBJ databases">
        <authorList>
            <person name="Luecker S."/>
            <person name="Luecker S."/>
        </authorList>
    </citation>
    <scope>NUCLEOTIDE SEQUENCE [LARGE SCALE GENOMIC DNA]</scope>
</reference>
<protein>
    <recommendedName>
        <fullName evidence="4">Outer membrane lipoprotein-sorting protein</fullName>
    </recommendedName>
</protein>
<keyword evidence="1" id="KW-1133">Transmembrane helix</keyword>
<keyword evidence="1" id="KW-0472">Membrane</keyword>
<evidence type="ECO:0000313" key="3">
    <source>
        <dbReference type="Proteomes" id="UP000198736"/>
    </source>
</evidence>
<name>A0A0S4LKJ6_9BACT</name>
<dbReference type="EMBL" id="CZPZ01000031">
    <property type="protein sequence ID" value="CUS38119.1"/>
    <property type="molecule type" value="Genomic_DNA"/>
</dbReference>
<keyword evidence="3" id="KW-1185">Reference proteome</keyword>
<evidence type="ECO:0000256" key="1">
    <source>
        <dbReference type="SAM" id="Phobius"/>
    </source>
</evidence>
<dbReference type="AlphaFoldDB" id="A0A0S4LKJ6"/>
<dbReference type="STRING" id="1742973.COMA2_40196"/>